<evidence type="ECO:0000313" key="3">
    <source>
        <dbReference type="Proteomes" id="UP000729402"/>
    </source>
</evidence>
<protein>
    <submittedName>
        <fullName evidence="2">Uncharacterized protein</fullName>
    </submittedName>
</protein>
<evidence type="ECO:0000313" key="2">
    <source>
        <dbReference type="EMBL" id="KAG8088477.1"/>
    </source>
</evidence>
<reference evidence="2" key="2">
    <citation type="submission" date="2021-02" db="EMBL/GenBank/DDBJ databases">
        <authorList>
            <person name="Kimball J.A."/>
            <person name="Haas M.W."/>
            <person name="Macchietto M."/>
            <person name="Kono T."/>
            <person name="Duquette J."/>
            <person name="Shao M."/>
        </authorList>
    </citation>
    <scope>NUCLEOTIDE SEQUENCE</scope>
    <source>
        <tissue evidence="2">Fresh leaf tissue</tissue>
    </source>
</reference>
<comment type="caution">
    <text evidence="2">The sequence shown here is derived from an EMBL/GenBank/DDBJ whole genome shotgun (WGS) entry which is preliminary data.</text>
</comment>
<dbReference type="Proteomes" id="UP000729402">
    <property type="component" value="Unassembled WGS sequence"/>
</dbReference>
<sequence length="97" mass="10381">MQGESITKILYASSSPSPPLPPPPSGDPCCWFRCSILTIKSGSKTDRAVLSDRQLVKRSETDGKFELTELLLAEAERHGDGGPVIAASPARIRSGSR</sequence>
<evidence type="ECO:0000256" key="1">
    <source>
        <dbReference type="SAM" id="MobiDB-lite"/>
    </source>
</evidence>
<keyword evidence="3" id="KW-1185">Reference proteome</keyword>
<name>A0A8J5WGP8_ZIZPA</name>
<feature type="region of interest" description="Disordered" evidence="1">
    <location>
        <begin position="1"/>
        <end position="24"/>
    </location>
</feature>
<gene>
    <name evidence="2" type="ORF">GUJ93_ZPchr0010g9154</name>
</gene>
<organism evidence="2 3">
    <name type="scientific">Zizania palustris</name>
    <name type="common">Northern wild rice</name>
    <dbReference type="NCBI Taxonomy" id="103762"/>
    <lineage>
        <taxon>Eukaryota</taxon>
        <taxon>Viridiplantae</taxon>
        <taxon>Streptophyta</taxon>
        <taxon>Embryophyta</taxon>
        <taxon>Tracheophyta</taxon>
        <taxon>Spermatophyta</taxon>
        <taxon>Magnoliopsida</taxon>
        <taxon>Liliopsida</taxon>
        <taxon>Poales</taxon>
        <taxon>Poaceae</taxon>
        <taxon>BOP clade</taxon>
        <taxon>Oryzoideae</taxon>
        <taxon>Oryzeae</taxon>
        <taxon>Zizaniinae</taxon>
        <taxon>Zizania</taxon>
    </lineage>
</organism>
<reference evidence="2" key="1">
    <citation type="journal article" date="2021" name="bioRxiv">
        <title>Whole Genome Assembly and Annotation of Northern Wild Rice, Zizania palustris L., Supports a Whole Genome Duplication in the Zizania Genus.</title>
        <authorList>
            <person name="Haas M."/>
            <person name="Kono T."/>
            <person name="Macchietto M."/>
            <person name="Millas R."/>
            <person name="McGilp L."/>
            <person name="Shao M."/>
            <person name="Duquette J."/>
            <person name="Hirsch C.N."/>
            <person name="Kimball J."/>
        </authorList>
    </citation>
    <scope>NUCLEOTIDE SEQUENCE</scope>
    <source>
        <tissue evidence="2">Fresh leaf tissue</tissue>
    </source>
</reference>
<proteinExistence type="predicted"/>
<accession>A0A8J5WGP8</accession>
<dbReference type="AlphaFoldDB" id="A0A8J5WGP8"/>
<dbReference type="EMBL" id="JAAALK010000082">
    <property type="protein sequence ID" value="KAG8088477.1"/>
    <property type="molecule type" value="Genomic_DNA"/>
</dbReference>